<dbReference type="EC" id="3.5.4.16" evidence="6"/>
<feature type="binding site" evidence="6">
    <location>
        <position position="112"/>
    </location>
    <ligand>
        <name>Zn(2+)</name>
        <dbReference type="ChEBI" id="CHEBI:29105"/>
    </ligand>
</feature>
<evidence type="ECO:0000256" key="4">
    <source>
        <dbReference type="ARBA" id="ARBA00022563"/>
    </source>
</evidence>
<dbReference type="Pfam" id="PF01227">
    <property type="entry name" value="GTP_cyclohydroI"/>
    <property type="match status" value="1"/>
</dbReference>
<dbReference type="Proteomes" id="UP000681131">
    <property type="component" value="Chromosome"/>
</dbReference>
<organism evidence="8 10">
    <name type="scientific">Francisella adeliensis</name>
    <dbReference type="NCBI Taxonomy" id="2007306"/>
    <lineage>
        <taxon>Bacteria</taxon>
        <taxon>Pseudomonadati</taxon>
        <taxon>Pseudomonadota</taxon>
        <taxon>Gammaproteobacteria</taxon>
        <taxon>Thiotrichales</taxon>
        <taxon>Francisellaceae</taxon>
        <taxon>Francisella</taxon>
    </lineage>
</organism>
<evidence type="ECO:0000313" key="9">
    <source>
        <dbReference type="EMBL" id="QIW11273.1"/>
    </source>
</evidence>
<dbReference type="NCBIfam" id="NF006824">
    <property type="entry name" value="PRK09347.1-1"/>
    <property type="match status" value="1"/>
</dbReference>
<dbReference type="HAMAP" id="MF_00223">
    <property type="entry name" value="FolE"/>
    <property type="match status" value="1"/>
</dbReference>
<sequence length="218" mass="25181">MDSDKELGLRVRELLISKKLETPLREGFELNNSNKIEIEKNFESILYNLGLDLENDSLKKSPKRIADMYINELFKGLDYNNFPKCSAIENNVEYNDIVIEKDITTSSTCEHHFVMIDGFTHIGYIPNKKIIGLSKFNRITDFFATRPQVQERLTRQIFETLKYILETEDVAVVMEAKHNCVRARGIKDYNSTTITSAMGGAFMDDSACRKEFMDLVRK</sequence>
<keyword evidence="6" id="KW-0547">Nucleotide-binding</keyword>
<evidence type="ECO:0000256" key="5">
    <source>
        <dbReference type="ARBA" id="ARBA00022801"/>
    </source>
</evidence>
<evidence type="ECO:0000256" key="1">
    <source>
        <dbReference type="ARBA" id="ARBA00001052"/>
    </source>
</evidence>
<comment type="pathway">
    <text evidence="2 6">Cofactor biosynthesis; 7,8-dihydroneopterin triphosphate biosynthesis; 7,8-dihydroneopterin triphosphate from GTP: step 1/1.</text>
</comment>
<evidence type="ECO:0000259" key="7">
    <source>
        <dbReference type="Pfam" id="PF01227"/>
    </source>
</evidence>
<dbReference type="Gene3D" id="1.10.286.10">
    <property type="match status" value="1"/>
</dbReference>
<keyword evidence="4 6" id="KW-0554">One-carbon metabolism</keyword>
<evidence type="ECO:0000256" key="6">
    <source>
        <dbReference type="HAMAP-Rule" id="MF_00223"/>
    </source>
</evidence>
<feature type="binding site" evidence="6">
    <location>
        <position position="109"/>
    </location>
    <ligand>
        <name>Zn(2+)</name>
        <dbReference type="ChEBI" id="CHEBI:29105"/>
    </ligand>
</feature>
<dbReference type="InterPro" id="IPR018234">
    <property type="entry name" value="GTP_CycHdrlase_I_CS"/>
</dbReference>
<dbReference type="OrthoDB" id="9801207at2"/>
<accession>A0A2Z4XWE6</accession>
<dbReference type="NCBIfam" id="NF006826">
    <property type="entry name" value="PRK09347.1-3"/>
    <property type="match status" value="1"/>
</dbReference>
<proteinExistence type="inferred from homology"/>
<comment type="subunit">
    <text evidence="6">Homopolymer.</text>
</comment>
<dbReference type="SUPFAM" id="SSF55620">
    <property type="entry name" value="Tetrahydrobiopterin biosynthesis enzymes-like"/>
    <property type="match status" value="1"/>
</dbReference>
<dbReference type="EMBL" id="CP043424">
    <property type="protein sequence ID" value="QIW11273.1"/>
    <property type="molecule type" value="Genomic_DNA"/>
</dbReference>
<dbReference type="PANTHER" id="PTHR11109:SF7">
    <property type="entry name" value="GTP CYCLOHYDROLASE 1"/>
    <property type="match status" value="1"/>
</dbReference>
<keyword evidence="5 6" id="KW-0378">Hydrolase</keyword>
<dbReference type="InterPro" id="IPR043133">
    <property type="entry name" value="GTP-CH-I_C/QueF"/>
</dbReference>
<dbReference type="GO" id="GO:0005525">
    <property type="term" value="F:GTP binding"/>
    <property type="evidence" value="ECO:0007669"/>
    <property type="project" value="UniProtKB-KW"/>
</dbReference>
<dbReference type="EMBL" id="CP021781">
    <property type="protein sequence ID" value="AXA33046.1"/>
    <property type="molecule type" value="Genomic_DNA"/>
</dbReference>
<evidence type="ECO:0000313" key="11">
    <source>
        <dbReference type="Proteomes" id="UP000681131"/>
    </source>
</evidence>
<reference evidence="9 11" key="2">
    <citation type="submission" date="2019-08" db="EMBL/GenBank/DDBJ databases">
        <title>Complete genome sequences of Francisella adeliensis (FSC1325 and FSC1326).</title>
        <authorList>
            <person name="Ohrman C."/>
            <person name="Uneklint I."/>
            <person name="Vallesi A."/>
            <person name="Karlsson L."/>
            <person name="Sjodin A."/>
        </authorList>
    </citation>
    <scope>NUCLEOTIDE SEQUENCE [LARGE SCALE GENOMIC DNA]</scope>
    <source>
        <strain evidence="9 11">FSC1325</strain>
    </source>
</reference>
<dbReference type="RefSeq" id="WP_112869221.1">
    <property type="nucleotide sequence ID" value="NZ_CP021781.1"/>
</dbReference>
<comment type="similarity">
    <text evidence="3 6">Belongs to the GTP cyclohydrolase I family.</text>
</comment>
<dbReference type="AlphaFoldDB" id="A0A2Z4XWE6"/>
<reference evidence="8 10" key="1">
    <citation type="submission" date="2017-06" db="EMBL/GenBank/DDBJ databases">
        <title>Complete genome of Francisella adeliensis.</title>
        <authorList>
            <person name="Vallesi A."/>
            <person name="Sjodin A."/>
        </authorList>
    </citation>
    <scope>NUCLEOTIDE SEQUENCE [LARGE SCALE GENOMIC DNA]</scope>
    <source>
        <strain evidence="8 10">FDC440</strain>
    </source>
</reference>
<dbReference type="InterPro" id="IPR020602">
    <property type="entry name" value="GTP_CycHdrlase_I_dom"/>
</dbReference>
<dbReference type="GO" id="GO:0046654">
    <property type="term" value="P:tetrahydrofolate biosynthetic process"/>
    <property type="evidence" value="ECO:0007669"/>
    <property type="project" value="UniProtKB-UniRule"/>
</dbReference>
<dbReference type="PROSITE" id="PS00860">
    <property type="entry name" value="GTP_CYCLOHYDROL_1_2"/>
    <property type="match status" value="1"/>
</dbReference>
<protein>
    <recommendedName>
        <fullName evidence="6">GTP cyclohydrolase 1</fullName>
        <ecNumber evidence="6">3.5.4.16</ecNumber>
    </recommendedName>
    <alternativeName>
        <fullName evidence="6">GTP cyclohydrolase I</fullName>
        <shortName evidence="6">GTP-CH-I</shortName>
    </alternativeName>
</protein>
<feature type="binding site" evidence="6">
    <location>
        <position position="180"/>
    </location>
    <ligand>
        <name>Zn(2+)</name>
        <dbReference type="ChEBI" id="CHEBI:29105"/>
    </ligand>
</feature>
<dbReference type="GO" id="GO:0006729">
    <property type="term" value="P:tetrahydrobiopterin biosynthetic process"/>
    <property type="evidence" value="ECO:0007669"/>
    <property type="project" value="TreeGrafter"/>
</dbReference>
<evidence type="ECO:0000313" key="8">
    <source>
        <dbReference type="EMBL" id="AXA33046.1"/>
    </source>
</evidence>
<gene>
    <name evidence="6 9" type="primary">folE</name>
    <name evidence="8" type="ORF">CDH04_00825</name>
    <name evidence="9" type="ORF">FZC43_00825</name>
</gene>
<keyword evidence="11" id="KW-1185">Reference proteome</keyword>
<dbReference type="GO" id="GO:0008270">
    <property type="term" value="F:zinc ion binding"/>
    <property type="evidence" value="ECO:0007669"/>
    <property type="project" value="UniProtKB-UniRule"/>
</dbReference>
<dbReference type="FunFam" id="3.30.1130.10:FF:000001">
    <property type="entry name" value="GTP cyclohydrolase 1"/>
    <property type="match status" value="1"/>
</dbReference>
<dbReference type="KEGG" id="fad:CDH04_00825"/>
<dbReference type="GO" id="GO:0003934">
    <property type="term" value="F:GTP cyclohydrolase I activity"/>
    <property type="evidence" value="ECO:0007669"/>
    <property type="project" value="UniProtKB-UniRule"/>
</dbReference>
<dbReference type="GO" id="GO:0005737">
    <property type="term" value="C:cytoplasm"/>
    <property type="evidence" value="ECO:0007669"/>
    <property type="project" value="TreeGrafter"/>
</dbReference>
<dbReference type="InterPro" id="IPR001474">
    <property type="entry name" value="GTP_CycHdrlase_I"/>
</dbReference>
<dbReference type="NCBIfam" id="TIGR00063">
    <property type="entry name" value="folE"/>
    <property type="match status" value="1"/>
</dbReference>
<keyword evidence="6" id="KW-0342">GTP-binding</keyword>
<dbReference type="Gene3D" id="3.30.1130.10">
    <property type="match status" value="1"/>
</dbReference>
<dbReference type="UniPathway" id="UPA00848">
    <property type="reaction ID" value="UER00151"/>
</dbReference>
<comment type="catalytic activity">
    <reaction evidence="1 6">
        <text>GTP + H2O = 7,8-dihydroneopterin 3'-triphosphate + formate + H(+)</text>
        <dbReference type="Rhea" id="RHEA:17473"/>
        <dbReference type="ChEBI" id="CHEBI:15377"/>
        <dbReference type="ChEBI" id="CHEBI:15378"/>
        <dbReference type="ChEBI" id="CHEBI:15740"/>
        <dbReference type="ChEBI" id="CHEBI:37565"/>
        <dbReference type="ChEBI" id="CHEBI:58462"/>
        <dbReference type="EC" id="3.5.4.16"/>
    </reaction>
</comment>
<dbReference type="Proteomes" id="UP000251120">
    <property type="component" value="Chromosome"/>
</dbReference>
<dbReference type="InterPro" id="IPR043134">
    <property type="entry name" value="GTP-CH-I_N"/>
</dbReference>
<keyword evidence="6" id="KW-0862">Zinc</keyword>
<evidence type="ECO:0000256" key="3">
    <source>
        <dbReference type="ARBA" id="ARBA00008085"/>
    </source>
</evidence>
<evidence type="ECO:0000313" key="10">
    <source>
        <dbReference type="Proteomes" id="UP000251120"/>
    </source>
</evidence>
<keyword evidence="6" id="KW-0479">Metal-binding</keyword>
<dbReference type="PANTHER" id="PTHR11109">
    <property type="entry name" value="GTP CYCLOHYDROLASE I"/>
    <property type="match status" value="1"/>
</dbReference>
<name>A0A2Z4XWE6_9GAMM</name>
<dbReference type="PROSITE" id="PS00859">
    <property type="entry name" value="GTP_CYCLOHYDROL_1_1"/>
    <property type="match status" value="1"/>
</dbReference>
<evidence type="ECO:0000256" key="2">
    <source>
        <dbReference type="ARBA" id="ARBA00005080"/>
    </source>
</evidence>
<dbReference type="GO" id="GO:0006730">
    <property type="term" value="P:one-carbon metabolic process"/>
    <property type="evidence" value="ECO:0007669"/>
    <property type="project" value="UniProtKB-UniRule"/>
</dbReference>
<feature type="domain" description="GTP cyclohydrolase I" evidence="7">
    <location>
        <begin position="38"/>
        <end position="216"/>
    </location>
</feature>